<comment type="similarity">
    <text evidence="1">Belongs to the UPF0166 family.</text>
</comment>
<evidence type="ECO:0000313" key="3">
    <source>
        <dbReference type="Proteomes" id="UP001321908"/>
    </source>
</evidence>
<dbReference type="SUPFAM" id="SSF54913">
    <property type="entry name" value="GlnB-like"/>
    <property type="match status" value="1"/>
</dbReference>
<name>A0ABZ0YD10_9GAMM</name>
<protein>
    <submittedName>
        <fullName evidence="2">DUF190 domain-containing protein</fullName>
    </submittedName>
</protein>
<keyword evidence="3" id="KW-1185">Reference proteome</keyword>
<dbReference type="InterPro" id="IPR003793">
    <property type="entry name" value="UPF0166"/>
</dbReference>
<dbReference type="Gene3D" id="3.30.70.120">
    <property type="match status" value="1"/>
</dbReference>
<dbReference type="EMBL" id="CP140151">
    <property type="protein sequence ID" value="WQH09758.1"/>
    <property type="molecule type" value="Genomic_DNA"/>
</dbReference>
<organism evidence="2 3">
    <name type="scientific">Chromohalobacter canadensis</name>
    <dbReference type="NCBI Taxonomy" id="141389"/>
    <lineage>
        <taxon>Bacteria</taxon>
        <taxon>Pseudomonadati</taxon>
        <taxon>Pseudomonadota</taxon>
        <taxon>Gammaproteobacteria</taxon>
        <taxon>Oceanospirillales</taxon>
        <taxon>Halomonadaceae</taxon>
        <taxon>Chromohalobacter</taxon>
    </lineage>
</organism>
<reference evidence="2 3" key="1">
    <citation type="submission" date="2023-11" db="EMBL/GenBank/DDBJ databases">
        <title>MicrobeMod: A computational toolkit for identifying prokaryotic methylation and restriction-modification with nanopore sequencing.</title>
        <authorList>
            <person name="Crits-Christoph A."/>
            <person name="Kang S.C."/>
            <person name="Lee H."/>
            <person name="Ostrov N."/>
        </authorList>
    </citation>
    <scope>NUCLEOTIDE SEQUENCE [LARGE SCALE GENOMIC DNA]</scope>
    <source>
        <strain evidence="2 3">ATCC 43984</strain>
    </source>
</reference>
<evidence type="ECO:0000313" key="2">
    <source>
        <dbReference type="EMBL" id="WQH09758.1"/>
    </source>
</evidence>
<dbReference type="InterPro" id="IPR011322">
    <property type="entry name" value="N-reg_PII-like_a/b"/>
</dbReference>
<gene>
    <name evidence="2" type="ORF">SR908_03605</name>
</gene>
<dbReference type="Proteomes" id="UP001321908">
    <property type="component" value="Chromosome"/>
</dbReference>
<accession>A0ABZ0YD10</accession>
<dbReference type="RefSeq" id="WP_246920296.1">
    <property type="nucleotide sequence ID" value="NZ_CP140151.1"/>
</dbReference>
<proteinExistence type="inferred from homology"/>
<sequence length="110" mass="12401">MSEWQHGYEVIFMAPESRRHHGKPVIDAVAEHAKTLGIERMTRRTASEGTGADGRTHSAHFFELADRPIELLFVLDKTLTERLIDAVDQAGIDVFVLRREVNYAQLGGSR</sequence>
<dbReference type="Pfam" id="PF02641">
    <property type="entry name" value="DUF190"/>
    <property type="match status" value="1"/>
</dbReference>
<dbReference type="InterPro" id="IPR015867">
    <property type="entry name" value="N-reg_PII/ATP_PRibTrfase_C"/>
</dbReference>
<evidence type="ECO:0000256" key="1">
    <source>
        <dbReference type="ARBA" id="ARBA00010554"/>
    </source>
</evidence>